<proteinExistence type="predicted"/>
<organism evidence="2">
    <name type="scientific">marine metagenome</name>
    <dbReference type="NCBI Taxonomy" id="408172"/>
    <lineage>
        <taxon>unclassified sequences</taxon>
        <taxon>metagenomes</taxon>
        <taxon>ecological metagenomes</taxon>
    </lineage>
</organism>
<evidence type="ECO:0008006" key="3">
    <source>
        <dbReference type="Google" id="ProtNLM"/>
    </source>
</evidence>
<sequence>MIKFFSSIKIAFCVLITCFVISPALAQNQNADLIANQLSRIQRDLQALNRQVFKNSANGNQSKTYNNVKGSSSNNAYIIRVEDRLSQLENAIKENTNTVENNANTLNQISARLDSLGNDINFRITSIEQRLNFLTRNPQAAQQDMAFPSTPSSVQPLTPPRLIAVPRPKGVHQIGTSTGGITLGNPQGTLGTITQRELNTARRQNSANAIGTTDQALRPTNLGTPVPQQSEAPKS</sequence>
<feature type="compositionally biased region" description="Polar residues" evidence="1">
    <location>
        <begin position="201"/>
        <end position="215"/>
    </location>
</feature>
<feature type="compositionally biased region" description="Polar residues" evidence="1">
    <location>
        <begin position="221"/>
        <end position="235"/>
    </location>
</feature>
<name>A0A382L6L8_9ZZZZ</name>
<evidence type="ECO:0000313" key="2">
    <source>
        <dbReference type="EMBL" id="SVC31563.1"/>
    </source>
</evidence>
<reference evidence="2" key="1">
    <citation type="submission" date="2018-05" db="EMBL/GenBank/DDBJ databases">
        <authorList>
            <person name="Lanie J.A."/>
            <person name="Ng W.-L."/>
            <person name="Kazmierczak K.M."/>
            <person name="Andrzejewski T.M."/>
            <person name="Davidsen T.M."/>
            <person name="Wayne K.J."/>
            <person name="Tettelin H."/>
            <person name="Glass J.I."/>
            <person name="Rusch D."/>
            <person name="Podicherti R."/>
            <person name="Tsui H.-C.T."/>
            <person name="Winkler M.E."/>
        </authorList>
    </citation>
    <scope>NUCLEOTIDE SEQUENCE</scope>
</reference>
<dbReference type="AlphaFoldDB" id="A0A382L6L8"/>
<gene>
    <name evidence="2" type="ORF">METZ01_LOCUS284417</name>
</gene>
<evidence type="ECO:0000256" key="1">
    <source>
        <dbReference type="SAM" id="MobiDB-lite"/>
    </source>
</evidence>
<protein>
    <recommendedName>
        <fullName evidence="3">YbgF trimerisation domain-containing protein</fullName>
    </recommendedName>
</protein>
<dbReference type="EMBL" id="UINC01084690">
    <property type="protein sequence ID" value="SVC31563.1"/>
    <property type="molecule type" value="Genomic_DNA"/>
</dbReference>
<feature type="region of interest" description="Disordered" evidence="1">
    <location>
        <begin position="201"/>
        <end position="235"/>
    </location>
</feature>
<accession>A0A382L6L8</accession>
<feature type="non-terminal residue" evidence="2">
    <location>
        <position position="235"/>
    </location>
</feature>